<keyword evidence="4" id="KW-1185">Reference proteome</keyword>
<sequence length="335" mass="37862">MFKRTLAKLNTHPSQGSSKKIPMIPKPYIPCKYCGSNDHHSDESNKKSSIGDDGVLDALSLDSSNVNVRWLICAFGMDVIVLVKNRVPKVMFWVKKGFSTPDSVGFEFDGPIRRIHGYEYGILKVLGGYGVMDMASIIVKRHGKIAYDVFRGKSPDINYFYVFGCPMHINNHRDHLRKFDEKADDEFFLGYSLVAKAFRISEAITLPSIPSHLTNLAPQDRWSKEKHIELINIIGKTLNSITTRSRNKARLAAQGFRQEEGIDYDETFAPVARLEAIKIILAYAAYIDFMVYQMDVKSACLNGKISEEVYLQQPPGFESSEFANHMCKLDKLSMG</sequence>
<dbReference type="InterPro" id="IPR013103">
    <property type="entry name" value="RVT_2"/>
</dbReference>
<organism evidence="3 4">
    <name type="scientific">Tanacetum coccineum</name>
    <dbReference type="NCBI Taxonomy" id="301880"/>
    <lineage>
        <taxon>Eukaryota</taxon>
        <taxon>Viridiplantae</taxon>
        <taxon>Streptophyta</taxon>
        <taxon>Embryophyta</taxon>
        <taxon>Tracheophyta</taxon>
        <taxon>Spermatophyta</taxon>
        <taxon>Magnoliopsida</taxon>
        <taxon>eudicotyledons</taxon>
        <taxon>Gunneridae</taxon>
        <taxon>Pentapetalae</taxon>
        <taxon>asterids</taxon>
        <taxon>campanulids</taxon>
        <taxon>Asterales</taxon>
        <taxon>Asteraceae</taxon>
        <taxon>Asteroideae</taxon>
        <taxon>Anthemideae</taxon>
        <taxon>Anthemidinae</taxon>
        <taxon>Tanacetum</taxon>
    </lineage>
</organism>
<protein>
    <submittedName>
        <fullName evidence="3">Retrovirus-related pol polyprotein from transposon TNT 1-94</fullName>
    </submittedName>
</protein>
<reference evidence="3" key="2">
    <citation type="submission" date="2022-01" db="EMBL/GenBank/DDBJ databases">
        <authorList>
            <person name="Yamashiro T."/>
            <person name="Shiraishi A."/>
            <person name="Satake H."/>
            <person name="Nakayama K."/>
        </authorList>
    </citation>
    <scope>NUCLEOTIDE SEQUENCE</scope>
</reference>
<evidence type="ECO:0000313" key="3">
    <source>
        <dbReference type="EMBL" id="GJS64102.1"/>
    </source>
</evidence>
<gene>
    <name evidence="3" type="ORF">Tco_0678666</name>
</gene>
<dbReference type="Pfam" id="PF07727">
    <property type="entry name" value="RVT_2"/>
    <property type="match status" value="1"/>
</dbReference>
<proteinExistence type="predicted"/>
<evidence type="ECO:0000313" key="4">
    <source>
        <dbReference type="Proteomes" id="UP001151760"/>
    </source>
</evidence>
<reference evidence="3" key="1">
    <citation type="journal article" date="2022" name="Int. J. Mol. Sci.">
        <title>Draft Genome of Tanacetum Coccineum: Genomic Comparison of Closely Related Tanacetum-Family Plants.</title>
        <authorList>
            <person name="Yamashiro T."/>
            <person name="Shiraishi A."/>
            <person name="Nakayama K."/>
            <person name="Satake H."/>
        </authorList>
    </citation>
    <scope>NUCLEOTIDE SEQUENCE</scope>
</reference>
<feature type="region of interest" description="Disordered" evidence="1">
    <location>
        <begin position="1"/>
        <end position="22"/>
    </location>
</feature>
<evidence type="ECO:0000256" key="1">
    <source>
        <dbReference type="SAM" id="MobiDB-lite"/>
    </source>
</evidence>
<comment type="caution">
    <text evidence="3">The sequence shown here is derived from an EMBL/GenBank/DDBJ whole genome shotgun (WGS) entry which is preliminary data.</text>
</comment>
<dbReference type="Proteomes" id="UP001151760">
    <property type="component" value="Unassembled WGS sequence"/>
</dbReference>
<feature type="domain" description="Reverse transcriptase Ty1/copia-type" evidence="2">
    <location>
        <begin position="239"/>
        <end position="332"/>
    </location>
</feature>
<evidence type="ECO:0000259" key="2">
    <source>
        <dbReference type="Pfam" id="PF07727"/>
    </source>
</evidence>
<accession>A0ABQ4XGA2</accession>
<dbReference type="EMBL" id="BQNB010009479">
    <property type="protein sequence ID" value="GJS64102.1"/>
    <property type="molecule type" value="Genomic_DNA"/>
</dbReference>
<name>A0ABQ4XGA2_9ASTR</name>